<keyword evidence="10 11" id="KW-0472">Membrane</keyword>
<dbReference type="GO" id="GO:0006508">
    <property type="term" value="P:proteolysis"/>
    <property type="evidence" value="ECO:0007669"/>
    <property type="project" value="UniProtKB-KW"/>
</dbReference>
<evidence type="ECO:0000256" key="7">
    <source>
        <dbReference type="ARBA" id="ARBA00022833"/>
    </source>
</evidence>
<dbReference type="CDD" id="cd06163">
    <property type="entry name" value="S2P-M50_PDZ_RseP-like"/>
    <property type="match status" value="1"/>
</dbReference>
<evidence type="ECO:0000256" key="1">
    <source>
        <dbReference type="ARBA" id="ARBA00001947"/>
    </source>
</evidence>
<feature type="transmembrane region" description="Helical" evidence="11">
    <location>
        <begin position="243"/>
        <end position="263"/>
    </location>
</feature>
<dbReference type="EMBL" id="MFMS01000002">
    <property type="protein sequence ID" value="OGG86038.1"/>
    <property type="molecule type" value="Genomic_DNA"/>
</dbReference>
<dbReference type="PANTHER" id="PTHR42837:SF2">
    <property type="entry name" value="MEMBRANE METALLOPROTEASE ARASP2, CHLOROPLASTIC-RELATED"/>
    <property type="match status" value="1"/>
</dbReference>
<evidence type="ECO:0000256" key="2">
    <source>
        <dbReference type="ARBA" id="ARBA00004141"/>
    </source>
</evidence>
<evidence type="ECO:0000256" key="10">
    <source>
        <dbReference type="ARBA" id="ARBA00023136"/>
    </source>
</evidence>
<evidence type="ECO:0000256" key="6">
    <source>
        <dbReference type="ARBA" id="ARBA00022801"/>
    </source>
</evidence>
<accession>A0A1F6FJJ8</accession>
<evidence type="ECO:0000259" key="12">
    <source>
        <dbReference type="Pfam" id="PF02163"/>
    </source>
</evidence>
<dbReference type="GO" id="GO:0004222">
    <property type="term" value="F:metalloendopeptidase activity"/>
    <property type="evidence" value="ECO:0007669"/>
    <property type="project" value="InterPro"/>
</dbReference>
<evidence type="ECO:0000313" key="14">
    <source>
        <dbReference type="Proteomes" id="UP000177395"/>
    </source>
</evidence>
<dbReference type="InterPro" id="IPR036034">
    <property type="entry name" value="PDZ_sf"/>
</dbReference>
<keyword evidence="4" id="KW-0645">Protease</keyword>
<evidence type="ECO:0000256" key="11">
    <source>
        <dbReference type="SAM" id="Phobius"/>
    </source>
</evidence>
<evidence type="ECO:0000256" key="9">
    <source>
        <dbReference type="ARBA" id="ARBA00023049"/>
    </source>
</evidence>
<dbReference type="Gene3D" id="2.30.42.10">
    <property type="match status" value="1"/>
</dbReference>
<keyword evidence="6" id="KW-0378">Hydrolase</keyword>
<keyword evidence="7" id="KW-0862">Zinc</keyword>
<sequence length="360" mass="38715">MNATLFLAVLFVLILLHELGHFLTAKWTKMKVEEFAIGFPPRLFSWRRDETVFSFNILPIGGFVRILGENGEDEISAGDKARSFASRPRHHQAIVLVAGVVMNILTAWLIFYAVSIIGQPTIAAEGEPADLTVVGVLEGSPAEGAGIPLGAIVVSVGAGEETRKLYTPTELTEFVANHQEDEIALTYDYRNDTKTVALTPSNDVVASETDRAVIGLSTAPVKVVKEGPLEAVWSATQRTSDSFVAITIGIFTLLSSAFTFSADLSQVAGPIGIASLVGDAAEFGIVSLLVFTAMISLNLAVINLLPIPALDGGRLLFVIIEAILRRPLNPVWMSRANLLGFSLLIILMIAVTYNDIVKLI</sequence>
<evidence type="ECO:0000256" key="5">
    <source>
        <dbReference type="ARBA" id="ARBA00022692"/>
    </source>
</evidence>
<feature type="transmembrane region" description="Helical" evidence="11">
    <location>
        <begin position="283"/>
        <end position="305"/>
    </location>
</feature>
<feature type="transmembrane region" description="Helical" evidence="11">
    <location>
        <begin position="336"/>
        <end position="353"/>
    </location>
</feature>
<evidence type="ECO:0000256" key="4">
    <source>
        <dbReference type="ARBA" id="ARBA00022670"/>
    </source>
</evidence>
<dbReference type="STRING" id="1798531.A2392_01045"/>
<dbReference type="SUPFAM" id="SSF50156">
    <property type="entry name" value="PDZ domain-like"/>
    <property type="match status" value="1"/>
</dbReference>
<dbReference type="InterPro" id="IPR004387">
    <property type="entry name" value="Pept_M50_Zn"/>
</dbReference>
<dbReference type="GO" id="GO:0016020">
    <property type="term" value="C:membrane"/>
    <property type="evidence" value="ECO:0007669"/>
    <property type="project" value="UniProtKB-SubCell"/>
</dbReference>
<comment type="subcellular location">
    <subcellularLocation>
        <location evidence="2">Membrane</location>
        <topology evidence="2">Multi-pass membrane protein</topology>
    </subcellularLocation>
</comment>
<name>A0A1F6FJJ8_9BACT</name>
<dbReference type="Pfam" id="PF02163">
    <property type="entry name" value="Peptidase_M50"/>
    <property type="match status" value="1"/>
</dbReference>
<protein>
    <recommendedName>
        <fullName evidence="12">Peptidase M50 domain-containing protein</fullName>
    </recommendedName>
</protein>
<feature type="transmembrane region" description="Helical" evidence="11">
    <location>
        <begin position="93"/>
        <end position="114"/>
    </location>
</feature>
<feature type="domain" description="Peptidase M50" evidence="12">
    <location>
        <begin position="6"/>
        <end position="347"/>
    </location>
</feature>
<evidence type="ECO:0000256" key="8">
    <source>
        <dbReference type="ARBA" id="ARBA00022989"/>
    </source>
</evidence>
<gene>
    <name evidence="13" type="ORF">A2392_01045</name>
</gene>
<keyword evidence="9" id="KW-0482">Metalloprotease</keyword>
<proteinExistence type="inferred from homology"/>
<dbReference type="Proteomes" id="UP000177395">
    <property type="component" value="Unassembled WGS sequence"/>
</dbReference>
<comment type="caution">
    <text evidence="13">The sequence shown here is derived from an EMBL/GenBank/DDBJ whole genome shotgun (WGS) entry which is preliminary data.</text>
</comment>
<evidence type="ECO:0000313" key="13">
    <source>
        <dbReference type="EMBL" id="OGG86038.1"/>
    </source>
</evidence>
<reference evidence="13 14" key="1">
    <citation type="journal article" date="2016" name="Nat. Commun.">
        <title>Thousands of microbial genomes shed light on interconnected biogeochemical processes in an aquifer system.</title>
        <authorList>
            <person name="Anantharaman K."/>
            <person name="Brown C.T."/>
            <person name="Hug L.A."/>
            <person name="Sharon I."/>
            <person name="Castelle C.J."/>
            <person name="Probst A.J."/>
            <person name="Thomas B.C."/>
            <person name="Singh A."/>
            <person name="Wilkins M.J."/>
            <person name="Karaoz U."/>
            <person name="Brodie E.L."/>
            <person name="Williams K.H."/>
            <person name="Hubbard S.S."/>
            <person name="Banfield J.F."/>
        </authorList>
    </citation>
    <scope>NUCLEOTIDE SEQUENCE [LARGE SCALE GENOMIC DNA]</scope>
</reference>
<keyword evidence="8 11" id="KW-1133">Transmembrane helix</keyword>
<keyword evidence="5 11" id="KW-0812">Transmembrane</keyword>
<evidence type="ECO:0000256" key="3">
    <source>
        <dbReference type="ARBA" id="ARBA00007931"/>
    </source>
</evidence>
<dbReference type="AlphaFoldDB" id="A0A1F6FJJ8"/>
<comment type="similarity">
    <text evidence="3">Belongs to the peptidase M50B family.</text>
</comment>
<organism evidence="13 14">
    <name type="scientific">Candidatus Kaiserbacteria bacterium RIFOXYB1_FULL_46_14</name>
    <dbReference type="NCBI Taxonomy" id="1798531"/>
    <lineage>
        <taxon>Bacteria</taxon>
        <taxon>Candidatus Kaiseribacteriota</taxon>
    </lineage>
</organism>
<comment type="cofactor">
    <cofactor evidence="1">
        <name>Zn(2+)</name>
        <dbReference type="ChEBI" id="CHEBI:29105"/>
    </cofactor>
</comment>
<dbReference type="PANTHER" id="PTHR42837">
    <property type="entry name" value="REGULATOR OF SIGMA-E PROTEASE RSEP"/>
    <property type="match status" value="1"/>
</dbReference>
<dbReference type="InterPro" id="IPR008915">
    <property type="entry name" value="Peptidase_M50"/>
</dbReference>